<dbReference type="Proteomes" id="UP000027195">
    <property type="component" value="Unassembled WGS sequence"/>
</dbReference>
<evidence type="ECO:0000313" key="1">
    <source>
        <dbReference type="EMBL" id="KDQ17530.1"/>
    </source>
</evidence>
<dbReference type="PANTHER" id="PTHR38926:SF73">
    <property type="entry name" value="F-BOX DOMAIN-CONTAINING PROTEIN"/>
    <property type="match status" value="1"/>
</dbReference>
<sequence>MDDTKVLRATDSAQAQICTSNSPNDTRTVPLNTGIDIRATEPIAARLNWQLPPIYRLPSEIFGHVFELAYFASFEKEGSAMEFVQSLSLVSKLWRGIVLSNPRLWSIIDIPNRLAVKACIAQSKDVPLRIRLLSGHIPHFELTTSQKYRAAKECIALLATCIDRWLSLSHDNIHMETLGLLFADPAPNLETLQLDAESGPESVSGDTITYIPDGFFHEKLPRLRRLRLLSCHLPLNPSNYANLIELGLSMITFDDSSVFPLLGILIACPSLELLRLHYVNFTALLSEAESLALAKITPIAMPRLQELSIAYFDSPEFRKFILGMIHPPCSLHLRVVNDTEPSDDLRSMLPLHTDLERTLQSLLDIEELAFTFGLEPFHVTSEPIDAWHIQAVSRGGSPDHPPSPLMTLRLFPPGSGNSEGLRLESRLFQNIGRDLHLPQLKTLKITHLDPEIMSAAVFAGVLDRLPSITLLELVSCSPVFVQTLAFTSDGHLCPSLETLRLQHSSIIGEDLLTVIESRAQAMDDVQHTSLRRLVLEDCCAIDQSTILKLGGPVEVIVLS</sequence>
<dbReference type="PANTHER" id="PTHR38926">
    <property type="entry name" value="F-BOX DOMAIN CONTAINING PROTEIN, EXPRESSED"/>
    <property type="match status" value="1"/>
</dbReference>
<dbReference type="SUPFAM" id="SSF52047">
    <property type="entry name" value="RNI-like"/>
    <property type="match status" value="1"/>
</dbReference>
<protein>
    <submittedName>
        <fullName evidence="1">Uncharacterized protein</fullName>
    </submittedName>
</protein>
<name>A0A067MS38_BOTB1</name>
<gene>
    <name evidence="1" type="ORF">BOTBODRAFT_29710</name>
</gene>
<dbReference type="InParanoid" id="A0A067MS38"/>
<evidence type="ECO:0000313" key="2">
    <source>
        <dbReference type="Proteomes" id="UP000027195"/>
    </source>
</evidence>
<reference evidence="2" key="1">
    <citation type="journal article" date="2014" name="Proc. Natl. Acad. Sci. U.S.A.">
        <title>Extensive sampling of basidiomycete genomes demonstrates inadequacy of the white-rot/brown-rot paradigm for wood decay fungi.</title>
        <authorList>
            <person name="Riley R."/>
            <person name="Salamov A.A."/>
            <person name="Brown D.W."/>
            <person name="Nagy L.G."/>
            <person name="Floudas D."/>
            <person name="Held B.W."/>
            <person name="Levasseur A."/>
            <person name="Lombard V."/>
            <person name="Morin E."/>
            <person name="Otillar R."/>
            <person name="Lindquist E.A."/>
            <person name="Sun H."/>
            <person name="LaButti K.M."/>
            <person name="Schmutz J."/>
            <person name="Jabbour D."/>
            <person name="Luo H."/>
            <person name="Baker S.E."/>
            <person name="Pisabarro A.G."/>
            <person name="Walton J.D."/>
            <person name="Blanchette R.A."/>
            <person name="Henrissat B."/>
            <person name="Martin F."/>
            <person name="Cullen D."/>
            <person name="Hibbett D.S."/>
            <person name="Grigoriev I.V."/>
        </authorList>
    </citation>
    <scope>NUCLEOTIDE SEQUENCE [LARGE SCALE GENOMIC DNA]</scope>
    <source>
        <strain evidence="2">FD-172 SS1</strain>
    </source>
</reference>
<proteinExistence type="predicted"/>
<organism evidence="1 2">
    <name type="scientific">Botryobasidium botryosum (strain FD-172 SS1)</name>
    <dbReference type="NCBI Taxonomy" id="930990"/>
    <lineage>
        <taxon>Eukaryota</taxon>
        <taxon>Fungi</taxon>
        <taxon>Dikarya</taxon>
        <taxon>Basidiomycota</taxon>
        <taxon>Agaricomycotina</taxon>
        <taxon>Agaricomycetes</taxon>
        <taxon>Cantharellales</taxon>
        <taxon>Botryobasidiaceae</taxon>
        <taxon>Botryobasidium</taxon>
    </lineage>
</organism>
<dbReference type="STRING" id="930990.A0A067MS38"/>
<dbReference type="Gene3D" id="3.80.10.10">
    <property type="entry name" value="Ribonuclease Inhibitor"/>
    <property type="match status" value="2"/>
</dbReference>
<keyword evidence="2" id="KW-1185">Reference proteome</keyword>
<dbReference type="AlphaFoldDB" id="A0A067MS38"/>
<dbReference type="HOGENOM" id="CLU_024199_1_0_1"/>
<accession>A0A067MS38</accession>
<dbReference type="InterPro" id="IPR032675">
    <property type="entry name" value="LRR_dom_sf"/>
</dbReference>
<dbReference type="OrthoDB" id="3181259at2759"/>
<dbReference type="EMBL" id="KL198023">
    <property type="protein sequence ID" value="KDQ17530.1"/>
    <property type="molecule type" value="Genomic_DNA"/>
</dbReference>